<keyword evidence="2" id="KW-0732">Signal</keyword>
<reference evidence="4 5" key="1">
    <citation type="submission" date="2023-01" db="EMBL/GenBank/DDBJ databases">
        <title>Genome sequence resource and annotation of Enterobacter ludwigii, an economically important pathogen of seedling wilt with strawberry.</title>
        <authorList>
            <person name="Xie Y."/>
        </authorList>
    </citation>
    <scope>NUCLEOTIDE SEQUENCE [LARGE SCALE GENOMIC DNA]</scope>
    <source>
        <strain evidence="4 5">CM-TZ4</strain>
    </source>
</reference>
<dbReference type="Gene3D" id="3.40.50.850">
    <property type="entry name" value="Isochorismatase-like"/>
    <property type="match status" value="1"/>
</dbReference>
<keyword evidence="5" id="KW-1185">Reference proteome</keyword>
<dbReference type="RefSeq" id="WP_059305688.1">
    <property type="nucleotide sequence ID" value="NZ_CP076536.1"/>
</dbReference>
<evidence type="ECO:0000256" key="1">
    <source>
        <dbReference type="ARBA" id="ARBA00022801"/>
    </source>
</evidence>
<dbReference type="InterPro" id="IPR050272">
    <property type="entry name" value="Isochorismatase-like_hydrls"/>
</dbReference>
<dbReference type="AlphaFoldDB" id="A0AAX3LDL1"/>
<dbReference type="InterPro" id="IPR000868">
    <property type="entry name" value="Isochorismatase-like_dom"/>
</dbReference>
<organism evidence="4 5">
    <name type="scientific">Enterobacter ludwigii</name>
    <dbReference type="NCBI Taxonomy" id="299767"/>
    <lineage>
        <taxon>Bacteria</taxon>
        <taxon>Pseudomonadati</taxon>
        <taxon>Pseudomonadota</taxon>
        <taxon>Gammaproteobacteria</taxon>
        <taxon>Enterobacterales</taxon>
        <taxon>Enterobacteriaceae</taxon>
        <taxon>Enterobacter</taxon>
        <taxon>Enterobacter cloacae complex</taxon>
    </lineage>
</organism>
<dbReference type="Pfam" id="PF00857">
    <property type="entry name" value="Isochorismatase"/>
    <property type="match status" value="1"/>
</dbReference>
<dbReference type="CDD" id="cd01014">
    <property type="entry name" value="nicotinamidase_related"/>
    <property type="match status" value="1"/>
</dbReference>
<evidence type="ECO:0000313" key="4">
    <source>
        <dbReference type="EMBL" id="WCE14423.1"/>
    </source>
</evidence>
<dbReference type="EMBL" id="CP116347">
    <property type="protein sequence ID" value="WCE14423.1"/>
    <property type="molecule type" value="Genomic_DNA"/>
</dbReference>
<sequence length="242" mass="26159">MKTIFRTALLVSMMSAFSSQATAQETNQVNTKTIRAMSGAVATTSLSASETALIVVDIQNEYYAGQDFRGRMVIPDGADVLLKNKKLVEYAHQKGMPVYFVRHITKNSSQQNGTPLFAENSVFAQFHKDLQPTAQDTIITKETPSAFVGTDLDARLKKQGIKKVIVAGLMTHMCISSTARDAVPLGYSVIIPEDATATRDLDDGKGGVVDHDTLQRAALAGVADVFAEIMTTDQVMALAVEK</sequence>
<dbReference type="InterPro" id="IPR036380">
    <property type="entry name" value="Isochorismatase-like_sf"/>
</dbReference>
<protein>
    <submittedName>
        <fullName evidence="4">Cysteine hydrolase family protein</fullName>
    </submittedName>
</protein>
<accession>A0AAX3LDL1</accession>
<dbReference type="PANTHER" id="PTHR43540:SF15">
    <property type="entry name" value="BLR5631 PROTEIN"/>
    <property type="match status" value="1"/>
</dbReference>
<dbReference type="PANTHER" id="PTHR43540">
    <property type="entry name" value="PEROXYUREIDOACRYLATE/UREIDOACRYLATE AMIDOHYDROLASE-RELATED"/>
    <property type="match status" value="1"/>
</dbReference>
<dbReference type="Proteomes" id="UP001210538">
    <property type="component" value="Chromosome"/>
</dbReference>
<name>A0AAX3LDL1_9ENTR</name>
<dbReference type="GO" id="GO:0016787">
    <property type="term" value="F:hydrolase activity"/>
    <property type="evidence" value="ECO:0007669"/>
    <property type="project" value="UniProtKB-KW"/>
</dbReference>
<feature type="domain" description="Isochorismatase-like" evidence="3">
    <location>
        <begin position="51"/>
        <end position="234"/>
    </location>
</feature>
<feature type="signal peptide" evidence="2">
    <location>
        <begin position="1"/>
        <end position="23"/>
    </location>
</feature>
<proteinExistence type="predicted"/>
<feature type="chain" id="PRO_5043410523" evidence="2">
    <location>
        <begin position="24"/>
        <end position="242"/>
    </location>
</feature>
<evidence type="ECO:0000259" key="3">
    <source>
        <dbReference type="Pfam" id="PF00857"/>
    </source>
</evidence>
<evidence type="ECO:0000313" key="5">
    <source>
        <dbReference type="Proteomes" id="UP001210538"/>
    </source>
</evidence>
<gene>
    <name evidence="4" type="ORF">PHA72_05960</name>
</gene>
<keyword evidence="1 4" id="KW-0378">Hydrolase</keyword>
<evidence type="ECO:0000256" key="2">
    <source>
        <dbReference type="SAM" id="SignalP"/>
    </source>
</evidence>
<dbReference type="SUPFAM" id="SSF52499">
    <property type="entry name" value="Isochorismatase-like hydrolases"/>
    <property type="match status" value="1"/>
</dbReference>